<proteinExistence type="predicted"/>
<sequence length="107" mass="11844">MPKITLKGASGTILVSFHALKFVSFWQNCKIHPALRTRLQHGGSLAFGNSRARKKSGERLSLSDSVRQRYSLFGGGCLDILGQDAHKAASKLAVFIHQFLPTRIHTR</sequence>
<accession>A0A7D5NBK1</accession>
<dbReference type="Proteomes" id="UP000509684">
    <property type="component" value="Chromosome"/>
</dbReference>
<gene>
    <name evidence="1" type="ORF">HWD57_07910</name>
</gene>
<dbReference type="RefSeq" id="WP_171047381.1">
    <property type="nucleotide sequence ID" value="NZ_JDST02000091.1"/>
</dbReference>
<evidence type="ECO:0000313" key="1">
    <source>
        <dbReference type="EMBL" id="QLH49713.1"/>
    </source>
</evidence>
<reference evidence="1 2" key="1">
    <citation type="journal article" date="2019" name="Microbiome">
        <title>Annotated bacterial chromosomes from frame-shift-corrected long-read metagenomic data.</title>
        <authorList>
            <person name="Arumugam K."/>
            <person name="Bagci C."/>
            <person name="Bessarab I."/>
            <person name="Beier S."/>
            <person name="Buchfink B."/>
            <person name="Gorska A."/>
            <person name="Qiu G."/>
            <person name="Huson D.H."/>
            <person name="Williams R.B.H."/>
        </authorList>
    </citation>
    <scope>NUCLEOTIDE SEQUENCE [LARGE SCALE GENOMIC DNA]</scope>
    <source>
        <strain evidence="1">SSA1</strain>
    </source>
</reference>
<organism evidence="1 2">
    <name type="scientific">Candidatus Accumulibacter cognatus</name>
    <dbReference type="NCBI Taxonomy" id="2954383"/>
    <lineage>
        <taxon>Bacteria</taxon>
        <taxon>Pseudomonadati</taxon>
        <taxon>Pseudomonadota</taxon>
        <taxon>Betaproteobacteria</taxon>
        <taxon>Candidatus Accumulibacter</taxon>
    </lineage>
</organism>
<evidence type="ECO:0000313" key="2">
    <source>
        <dbReference type="Proteomes" id="UP000509684"/>
    </source>
</evidence>
<protein>
    <submittedName>
        <fullName evidence="1">Uncharacterized protein</fullName>
    </submittedName>
</protein>
<dbReference type="KEGG" id="acog:HWD57_07910"/>
<dbReference type="EMBL" id="CP058708">
    <property type="protein sequence ID" value="QLH49713.1"/>
    <property type="molecule type" value="Genomic_DNA"/>
</dbReference>
<name>A0A7D5NBK1_9PROT</name>
<dbReference type="AlphaFoldDB" id="A0A7D5NBK1"/>